<dbReference type="STRING" id="880724.Metig_1022"/>
<protein>
    <submittedName>
        <fullName evidence="2">Xylose isomerase domain-containing protein TIM barrel</fullName>
    </submittedName>
</protein>
<proteinExistence type="predicted"/>
<dbReference type="GO" id="GO:0008270">
    <property type="term" value="F:zinc ion binding"/>
    <property type="evidence" value="ECO:0007669"/>
    <property type="project" value="InterPro"/>
</dbReference>
<dbReference type="GO" id="GO:0003677">
    <property type="term" value="F:DNA binding"/>
    <property type="evidence" value="ECO:0007669"/>
    <property type="project" value="InterPro"/>
</dbReference>
<accession>F6BDK3</accession>
<dbReference type="InterPro" id="IPR013022">
    <property type="entry name" value="Xyl_isomerase-like_TIM-brl"/>
</dbReference>
<dbReference type="Gene3D" id="3.20.20.150">
    <property type="entry name" value="Divalent-metal-dependent TIM barrel enzymes"/>
    <property type="match status" value="1"/>
</dbReference>
<feature type="domain" description="Xylose isomerase-like TIM barrel" evidence="1">
    <location>
        <begin position="40"/>
        <end position="261"/>
    </location>
</feature>
<dbReference type="GeneID" id="10643876"/>
<dbReference type="InterPro" id="IPR001719">
    <property type="entry name" value="AP_endonuc_2"/>
</dbReference>
<sequence>MRVGINSQAVKEFNKNGMVWAKDVELIELSLAEVDFINDGNHVIKLAEELSEEYNIRYTIHAPYQDSPLKSTRIKFTEINNKNIKIMERVLELSYKLGAECVVIHGGDVLGKNSIKNVIKNLKEVCNTSKNYGITLALENVFTNEKGIKRAGETPEELLYIVENVGKDTLGINIDIGHAYISSQMHNINIEDYFETLNGHVIHIHAHNNVGLCGEVWDKHLPIFNGKIDYTKLQKMLKTKNIILEVKSGSREEVLDSLKFLSGKKCKKT</sequence>
<dbReference type="EMBL" id="CP002737">
    <property type="protein sequence ID" value="AEF96564.1"/>
    <property type="molecule type" value="Genomic_DNA"/>
</dbReference>
<dbReference type="Proteomes" id="UP000009227">
    <property type="component" value="Chromosome"/>
</dbReference>
<dbReference type="PANTHER" id="PTHR12110">
    <property type="entry name" value="HYDROXYPYRUVATE ISOMERASE"/>
    <property type="match status" value="1"/>
</dbReference>
<dbReference type="AlphaFoldDB" id="F6BDK3"/>
<dbReference type="OrthoDB" id="372143at2157"/>
<dbReference type="InterPro" id="IPR050312">
    <property type="entry name" value="IolE/XylAMocC-like"/>
</dbReference>
<evidence type="ECO:0000313" key="2">
    <source>
        <dbReference type="EMBL" id="AEF96564.1"/>
    </source>
</evidence>
<evidence type="ECO:0000259" key="1">
    <source>
        <dbReference type="Pfam" id="PF01261"/>
    </source>
</evidence>
<dbReference type="InterPro" id="IPR036237">
    <property type="entry name" value="Xyl_isomerase-like_sf"/>
</dbReference>
<dbReference type="GO" id="GO:0016853">
    <property type="term" value="F:isomerase activity"/>
    <property type="evidence" value="ECO:0007669"/>
    <property type="project" value="UniProtKB-KW"/>
</dbReference>
<dbReference type="RefSeq" id="WP_013799166.1">
    <property type="nucleotide sequence ID" value="NC_015562.1"/>
</dbReference>
<dbReference type="PROSITE" id="PS50007">
    <property type="entry name" value="PIPLC_X_DOMAIN"/>
    <property type="match status" value="1"/>
</dbReference>
<dbReference type="KEGG" id="mig:Metig_1022"/>
<keyword evidence="3" id="KW-1185">Reference proteome</keyword>
<dbReference type="SUPFAM" id="SSF51658">
    <property type="entry name" value="Xylose isomerase-like"/>
    <property type="match status" value="1"/>
</dbReference>
<name>F6BDK3_METIK</name>
<dbReference type="PANTHER" id="PTHR12110:SF21">
    <property type="entry name" value="XYLOSE ISOMERASE-LIKE TIM BARREL DOMAIN-CONTAINING PROTEIN"/>
    <property type="match status" value="1"/>
</dbReference>
<keyword evidence="2" id="KW-0413">Isomerase</keyword>
<gene>
    <name evidence="2" type="ordered locus">Metig_1022</name>
</gene>
<dbReference type="GO" id="GO:0006281">
    <property type="term" value="P:DNA repair"/>
    <property type="evidence" value="ECO:0007669"/>
    <property type="project" value="InterPro"/>
</dbReference>
<dbReference type="SMART" id="SM00518">
    <property type="entry name" value="AP2Ec"/>
    <property type="match status" value="1"/>
</dbReference>
<dbReference type="Pfam" id="PF01261">
    <property type="entry name" value="AP_endonuc_2"/>
    <property type="match status" value="1"/>
</dbReference>
<evidence type="ECO:0000313" key="3">
    <source>
        <dbReference type="Proteomes" id="UP000009227"/>
    </source>
</evidence>
<organism evidence="3">
    <name type="scientific">Methanotorris igneus (strain DSM 5666 / JCM 11834 / Kol 5)</name>
    <dbReference type="NCBI Taxonomy" id="880724"/>
    <lineage>
        <taxon>Archaea</taxon>
        <taxon>Methanobacteriati</taxon>
        <taxon>Methanobacteriota</taxon>
        <taxon>Methanomada group</taxon>
        <taxon>Methanococci</taxon>
        <taxon>Methanococcales</taxon>
        <taxon>Methanocaldococcaceae</taxon>
        <taxon>Methanotorris</taxon>
    </lineage>
</organism>
<dbReference type="HOGENOM" id="CLU_050006_7_2_2"/>
<reference evidence="2 3" key="1">
    <citation type="submission" date="2011-05" db="EMBL/GenBank/DDBJ databases">
        <title>Complete sequence of Methanotorris igneus Kol 5.</title>
        <authorList>
            <consortium name="US DOE Joint Genome Institute"/>
            <person name="Lucas S."/>
            <person name="Han J."/>
            <person name="Lapidus A."/>
            <person name="Cheng J.-F."/>
            <person name="Goodwin L."/>
            <person name="Pitluck S."/>
            <person name="Peters L."/>
            <person name="Mikhailova N."/>
            <person name="Chertkov O."/>
            <person name="Han C."/>
            <person name="Tapia R."/>
            <person name="Land M."/>
            <person name="Hauser L."/>
            <person name="Kyrpides N."/>
            <person name="Ivanova N."/>
            <person name="Pagani I."/>
            <person name="Sieprawska-Lupa M."/>
            <person name="Whitman W."/>
            <person name="Woyke T."/>
        </authorList>
    </citation>
    <scope>NUCLEOTIDE SEQUENCE [LARGE SCALE GENOMIC DNA]</scope>
    <source>
        <strain evidence="3">DSM 5666 / JCM 11834 / Kol 5</strain>
    </source>
</reference>